<accession>A0A6C0JVF2</accession>
<name>A0A6C0JVF2_9ZZZZ</name>
<evidence type="ECO:0000313" key="1">
    <source>
        <dbReference type="EMBL" id="QHU08901.1"/>
    </source>
</evidence>
<sequence>MKTAIILSGNIRTWDICKSDFVEKFKHLNADIYIDTYRLRYDYHPVIKERIHDSDDVFFTELNGIYELFDDIENTKIFNIEDNFFIDLEQYRKIFDAKFRHLNINCFGAIRKLYNLLNQEIMKKYDLIIKTRMDLTYHDIMNIDLDNIKSNELIVDASNVYPNDCFLAGSFDTMYKISKFMYDEFFNPVFENSAENVPHNLLFNATLHNNIKINSHKIMKSVIRKGNIENFY</sequence>
<dbReference type="EMBL" id="MN740699">
    <property type="protein sequence ID" value="QHU08901.1"/>
    <property type="molecule type" value="Genomic_DNA"/>
</dbReference>
<dbReference type="AlphaFoldDB" id="A0A6C0JVF2"/>
<organism evidence="1">
    <name type="scientific">viral metagenome</name>
    <dbReference type="NCBI Taxonomy" id="1070528"/>
    <lineage>
        <taxon>unclassified sequences</taxon>
        <taxon>metagenomes</taxon>
        <taxon>organismal metagenomes</taxon>
    </lineage>
</organism>
<protein>
    <submittedName>
        <fullName evidence="1">Uncharacterized protein</fullName>
    </submittedName>
</protein>
<reference evidence="1" key="1">
    <citation type="journal article" date="2020" name="Nature">
        <title>Giant virus diversity and host interactions through global metagenomics.</title>
        <authorList>
            <person name="Schulz F."/>
            <person name="Roux S."/>
            <person name="Paez-Espino D."/>
            <person name="Jungbluth S."/>
            <person name="Walsh D.A."/>
            <person name="Denef V.J."/>
            <person name="McMahon K.D."/>
            <person name="Konstantinidis K.T."/>
            <person name="Eloe-Fadrosh E.A."/>
            <person name="Kyrpides N.C."/>
            <person name="Woyke T."/>
        </authorList>
    </citation>
    <scope>NUCLEOTIDE SEQUENCE</scope>
    <source>
        <strain evidence="1">GVMAG-S-1064190-84</strain>
    </source>
</reference>
<proteinExistence type="predicted"/>